<dbReference type="EMBL" id="OIVN01002890">
    <property type="protein sequence ID" value="SPD07234.1"/>
    <property type="molecule type" value="Genomic_DNA"/>
</dbReference>
<keyword evidence="2" id="KW-0808">Transferase</keyword>
<evidence type="ECO:0000256" key="3">
    <source>
        <dbReference type="ARBA" id="ARBA00023315"/>
    </source>
</evidence>
<gene>
    <name evidence="4" type="ORF">FSB_LOCUS35116</name>
</gene>
<dbReference type="GO" id="GO:0016746">
    <property type="term" value="F:acyltransferase activity"/>
    <property type="evidence" value="ECO:0007669"/>
    <property type="project" value="UniProtKB-KW"/>
</dbReference>
<keyword evidence="3" id="KW-0012">Acyltransferase</keyword>
<proteinExistence type="inferred from homology"/>
<dbReference type="InterPro" id="IPR023213">
    <property type="entry name" value="CAT-like_dom_sf"/>
</dbReference>
<dbReference type="Gene3D" id="3.30.559.10">
    <property type="entry name" value="Chloramphenicol acetyltransferase-like domain"/>
    <property type="match status" value="2"/>
</dbReference>
<comment type="similarity">
    <text evidence="1">Belongs to the plant acyltransferase family.</text>
</comment>
<dbReference type="PANTHER" id="PTHR31896">
    <property type="entry name" value="FAMILY REGULATORY PROTEIN, PUTATIVE (AFU_ORTHOLOGUE AFUA_3G14730)-RELATED"/>
    <property type="match status" value="1"/>
</dbReference>
<evidence type="ECO:0000313" key="4">
    <source>
        <dbReference type="EMBL" id="SPD07234.1"/>
    </source>
</evidence>
<evidence type="ECO:0000256" key="1">
    <source>
        <dbReference type="ARBA" id="ARBA00009861"/>
    </source>
</evidence>
<protein>
    <submittedName>
        <fullName evidence="4">Uncharacterized protein</fullName>
    </submittedName>
</protein>
<dbReference type="Pfam" id="PF02458">
    <property type="entry name" value="Transferase"/>
    <property type="match status" value="1"/>
</dbReference>
<dbReference type="InterPro" id="IPR051283">
    <property type="entry name" value="Sec_Metabolite_Acyltrans"/>
</dbReference>
<dbReference type="FunFam" id="3.30.559.10:FF:000008">
    <property type="entry name" value="Tryptamine hydroxycinnamoyl transferase"/>
    <property type="match status" value="1"/>
</dbReference>
<sequence>MSNPPQIRFISDCFIKPQYALEDSKQPLYLSPWDLAMLSVHYIQKGLLFTKPQAAYEQKDFIKTLLDKLKHSLSLTLVHFYPLAGRFVTHKNENPPSSLIFVDCMNSPGAKFIHATLDMTISDILSPTDVPLITQSFFDHDRALNYDGHTRPLLSIQVTELKDGIFIGCSINHCIVDGTSYWHFFNAWSEVFQAQGNDISMTRPPIHKRWFPDGVDPILNLPFTHQDEFLSRFEAPKLRERFFHFSSESIAKLKAKANAESNTNKISSFQSLSALLWRCITRARCLPHDQVTSCRLAINNRSRMEPPLSNDYFGNSIAAKGGVTTAGELLEHSLGWAAWKLHEAVANQTDKVVRDWIDSWLQSPFIYQLARDFDPYSIMMGSSPRFNMYGNEFGMGKALALRSGYAHKFDGKVSAFPGYEEGSIDLEVCLLPDSMRAIESDEEFMDAVSLSHSHQLH</sequence>
<organism evidence="4">
    <name type="scientific">Fagus sylvatica</name>
    <name type="common">Beechnut</name>
    <dbReference type="NCBI Taxonomy" id="28930"/>
    <lineage>
        <taxon>Eukaryota</taxon>
        <taxon>Viridiplantae</taxon>
        <taxon>Streptophyta</taxon>
        <taxon>Embryophyta</taxon>
        <taxon>Tracheophyta</taxon>
        <taxon>Spermatophyta</taxon>
        <taxon>Magnoliopsida</taxon>
        <taxon>eudicotyledons</taxon>
        <taxon>Gunneridae</taxon>
        <taxon>Pentapetalae</taxon>
        <taxon>rosids</taxon>
        <taxon>fabids</taxon>
        <taxon>Fagales</taxon>
        <taxon>Fagaceae</taxon>
        <taxon>Fagus</taxon>
    </lineage>
</organism>
<dbReference type="AlphaFoldDB" id="A0A2N9H6P3"/>
<reference evidence="4" key="1">
    <citation type="submission" date="2018-02" db="EMBL/GenBank/DDBJ databases">
        <authorList>
            <person name="Cohen D.B."/>
            <person name="Kent A.D."/>
        </authorList>
    </citation>
    <scope>NUCLEOTIDE SEQUENCE</scope>
</reference>
<name>A0A2N9H6P3_FAGSY</name>
<accession>A0A2N9H6P3</accession>
<dbReference type="PANTHER" id="PTHR31896:SF12">
    <property type="entry name" value="HXXXD-TYPE ACYL-TRANSFERASE FAMILY PROTEIN"/>
    <property type="match status" value="1"/>
</dbReference>
<evidence type="ECO:0000256" key="2">
    <source>
        <dbReference type="ARBA" id="ARBA00022679"/>
    </source>
</evidence>